<proteinExistence type="predicted"/>
<evidence type="ECO:0000313" key="3">
    <source>
        <dbReference type="Proteomes" id="UP000018850"/>
    </source>
</evidence>
<evidence type="ECO:0000313" key="2">
    <source>
        <dbReference type="EMBL" id="ETN93767.1"/>
    </source>
</evidence>
<name>W2UKD6_9FLAO</name>
<dbReference type="AlphaFoldDB" id="W2UKD6"/>
<sequence length="73" mass="8173">MWSEGGVMGNPVSRLILVEHPLTNVIAVALITIGWSKHKKQDASKGKFAKIALFYTIGFILLLSRIPYANWFN</sequence>
<keyword evidence="3" id="KW-1185">Reference proteome</keyword>
<protein>
    <submittedName>
        <fullName evidence="2">Uncharacterized protein</fullName>
    </submittedName>
</protein>
<gene>
    <name evidence="2" type="ORF">P278_31770</name>
</gene>
<feature type="transmembrane region" description="Helical" evidence="1">
    <location>
        <begin position="48"/>
        <end position="68"/>
    </location>
</feature>
<accession>W2UKD6</accession>
<organism evidence="2 3">
    <name type="scientific">Zhouia amylolytica AD3</name>
    <dbReference type="NCBI Taxonomy" id="1286632"/>
    <lineage>
        <taxon>Bacteria</taxon>
        <taxon>Pseudomonadati</taxon>
        <taxon>Bacteroidota</taxon>
        <taxon>Flavobacteriia</taxon>
        <taxon>Flavobacteriales</taxon>
        <taxon>Flavobacteriaceae</taxon>
        <taxon>Zhouia</taxon>
    </lineage>
</organism>
<dbReference type="Proteomes" id="UP000018850">
    <property type="component" value="Unassembled WGS sequence"/>
</dbReference>
<dbReference type="EMBL" id="AYXY01000031">
    <property type="protein sequence ID" value="ETN93767.1"/>
    <property type="molecule type" value="Genomic_DNA"/>
</dbReference>
<keyword evidence="1" id="KW-0812">Transmembrane</keyword>
<reference evidence="2 3" key="2">
    <citation type="journal article" date="2016" name="Genome Announc.">
        <title>Draft Genome Sequence of Zhouia amylolytica AD3, Isolated from Tidal Flat Sediment.</title>
        <authorList>
            <person name="Jia B."/>
            <person name="Jin H.M."/>
            <person name="Lee H.J."/>
            <person name="Jeon C.O."/>
        </authorList>
    </citation>
    <scope>NUCLEOTIDE SEQUENCE [LARGE SCALE GENOMIC DNA]</scope>
    <source>
        <strain evidence="2 3">AD3</strain>
    </source>
</reference>
<keyword evidence="1" id="KW-0472">Membrane</keyword>
<evidence type="ECO:0000256" key="1">
    <source>
        <dbReference type="SAM" id="Phobius"/>
    </source>
</evidence>
<dbReference type="STRING" id="376730.SAMN04487906_0150"/>
<reference evidence="3" key="1">
    <citation type="submission" date="2013-11" db="EMBL/GenBank/DDBJ databases">
        <title>Draft genome sequence from a member of Zhouia, isolated tidal flat.</title>
        <authorList>
            <person name="Jin H."/>
            <person name="Jeon C.O."/>
        </authorList>
    </citation>
    <scope>NUCLEOTIDE SEQUENCE [LARGE SCALE GENOMIC DNA]</scope>
    <source>
        <strain evidence="3">AD3</strain>
    </source>
</reference>
<comment type="caution">
    <text evidence="2">The sequence shown here is derived from an EMBL/GenBank/DDBJ whole genome shotgun (WGS) entry which is preliminary data.</text>
</comment>
<keyword evidence="1" id="KW-1133">Transmembrane helix</keyword>
<feature type="transmembrane region" description="Helical" evidence="1">
    <location>
        <begin position="12"/>
        <end position="36"/>
    </location>
</feature>
<dbReference type="PATRIC" id="fig|1286632.3.peg.3169"/>